<organism evidence="2 3">
    <name type="scientific">Bacillus thuringiensis HD-789</name>
    <dbReference type="NCBI Taxonomy" id="1217737"/>
    <lineage>
        <taxon>Bacteria</taxon>
        <taxon>Bacillati</taxon>
        <taxon>Bacillota</taxon>
        <taxon>Bacilli</taxon>
        <taxon>Bacillales</taxon>
        <taxon>Bacillaceae</taxon>
        <taxon>Bacillus</taxon>
        <taxon>Bacillus cereus group</taxon>
    </lineage>
</organism>
<feature type="coiled-coil region" evidence="1">
    <location>
        <begin position="23"/>
        <end position="61"/>
    </location>
</feature>
<gene>
    <name evidence="2" type="ORF">BTF1_31472</name>
</gene>
<dbReference type="KEGG" id="btn:BTF1_31472"/>
<evidence type="ECO:0000256" key="1">
    <source>
        <dbReference type="SAM" id="Coils"/>
    </source>
</evidence>
<accession>A0A9W3JVJ7</accession>
<sequence length="208" mass="24195">MKNLLMESTNDVRTNILMAADFLKEQKRLLKKQSNVMQKHKEEKEEKAERLTKNSEEIELKGQERELLIKKVENLLKVRLEKDVVLVEAGHDSKRYIRCIYRQNRTTLKGFLEDLVAVYGDGLAEEMRDNPIPSLLQLLHEKKVLKKDYKPYSTAFSKGYFEEKPARIYVDSNKNAIRVETEVYITASGTNRLRLKELKPIIVAGNSI</sequence>
<dbReference type="AlphaFoldDB" id="A0A9W3JVJ7"/>
<dbReference type="RefSeq" id="WP_000793383.1">
    <property type="nucleotide sequence ID" value="NC_018509.1"/>
</dbReference>
<geneLocation type="plasmid" evidence="2 3">
    <name>pBTHD789-2</name>
</geneLocation>
<dbReference type="EMBL" id="CP003765">
    <property type="protein sequence ID" value="AFQ30394.1"/>
    <property type="molecule type" value="Genomic_DNA"/>
</dbReference>
<evidence type="ECO:0000313" key="3">
    <source>
        <dbReference type="Proteomes" id="UP000005257"/>
    </source>
</evidence>
<keyword evidence="2" id="KW-0614">Plasmid</keyword>
<dbReference type="Proteomes" id="UP000005257">
    <property type="component" value="Plasmid pBTHD789-2"/>
</dbReference>
<evidence type="ECO:0000313" key="2">
    <source>
        <dbReference type="EMBL" id="AFQ30394.1"/>
    </source>
</evidence>
<name>A0A9W3JVJ7_BACTU</name>
<proteinExistence type="predicted"/>
<keyword evidence="1" id="KW-0175">Coiled coil</keyword>
<protein>
    <submittedName>
        <fullName evidence="2">Uncharacterized protein</fullName>
    </submittedName>
</protein>
<reference evidence="2 3" key="1">
    <citation type="journal article" date="2013" name="Genome Announc.">
        <title>Complete Genome Sequence of Bacillus thuringiensis Serovar Israelensis Strain HD-789.</title>
        <authorList>
            <person name="Doggett N.A."/>
            <person name="Stubben C.J."/>
            <person name="Chertkov O."/>
            <person name="Bruce D.C."/>
            <person name="Detter J.C."/>
            <person name="Johnson S.L."/>
            <person name="Han C.S."/>
        </authorList>
    </citation>
    <scope>NUCLEOTIDE SEQUENCE [LARGE SCALE GENOMIC DNA]</scope>
    <source>
        <strain evidence="2 3">HD-789</strain>
    </source>
</reference>